<evidence type="ECO:0000259" key="2">
    <source>
        <dbReference type="Pfam" id="PF01571"/>
    </source>
</evidence>
<evidence type="ECO:0000313" key="4">
    <source>
        <dbReference type="EMBL" id="CAL4065180.1"/>
    </source>
</evidence>
<dbReference type="InterPro" id="IPR028896">
    <property type="entry name" value="GcvT/YgfZ/DmdA"/>
</dbReference>
<protein>
    <recommendedName>
        <fullName evidence="6">Pyruvate dehydrogenase phosphatase regulatory subunit, mitochondrial</fullName>
    </recommendedName>
</protein>
<dbReference type="InterPro" id="IPR006222">
    <property type="entry name" value="GCVT_N"/>
</dbReference>
<dbReference type="InterPro" id="IPR027266">
    <property type="entry name" value="TrmE/GcvT-like"/>
</dbReference>
<dbReference type="Gene3D" id="3.30.1360.120">
    <property type="entry name" value="Probable tRNA modification gtpase trme, domain 1"/>
    <property type="match status" value="1"/>
</dbReference>
<evidence type="ECO:0000256" key="1">
    <source>
        <dbReference type="ARBA" id="ARBA00008609"/>
    </source>
</evidence>
<feature type="domain" description="GCVT N-terminal" evidence="2">
    <location>
        <begin position="68"/>
        <end position="256"/>
    </location>
</feature>
<name>A0AAV2PW97_MEGNR</name>
<dbReference type="FunFam" id="2.40.30.110:FF:000004">
    <property type="entry name" value="Pyruvate dehydrogenase phosphatase regulatory subunit, mitochondrial"/>
    <property type="match status" value="1"/>
</dbReference>
<dbReference type="Pfam" id="PF08669">
    <property type="entry name" value="GCV_T_C"/>
    <property type="match status" value="1"/>
</dbReference>
<proteinExistence type="inferred from homology"/>
<organism evidence="4 5">
    <name type="scientific">Meganyctiphanes norvegica</name>
    <name type="common">Northern krill</name>
    <name type="synonym">Thysanopoda norvegica</name>
    <dbReference type="NCBI Taxonomy" id="48144"/>
    <lineage>
        <taxon>Eukaryota</taxon>
        <taxon>Metazoa</taxon>
        <taxon>Ecdysozoa</taxon>
        <taxon>Arthropoda</taxon>
        <taxon>Crustacea</taxon>
        <taxon>Multicrustacea</taxon>
        <taxon>Malacostraca</taxon>
        <taxon>Eumalacostraca</taxon>
        <taxon>Eucarida</taxon>
        <taxon>Euphausiacea</taxon>
        <taxon>Euphausiidae</taxon>
        <taxon>Meganyctiphanes</taxon>
    </lineage>
</organism>
<feature type="non-terminal residue" evidence="4">
    <location>
        <position position="388"/>
    </location>
</feature>
<reference evidence="4 5" key="1">
    <citation type="submission" date="2024-05" db="EMBL/GenBank/DDBJ databases">
        <authorList>
            <person name="Wallberg A."/>
        </authorList>
    </citation>
    <scope>NUCLEOTIDE SEQUENCE [LARGE SCALE GENOMIC DNA]</scope>
</reference>
<evidence type="ECO:0008006" key="6">
    <source>
        <dbReference type="Google" id="ProtNLM"/>
    </source>
</evidence>
<evidence type="ECO:0000259" key="3">
    <source>
        <dbReference type="Pfam" id="PF08669"/>
    </source>
</evidence>
<dbReference type="GO" id="GO:0005739">
    <property type="term" value="C:mitochondrion"/>
    <property type="evidence" value="ECO:0007669"/>
    <property type="project" value="TreeGrafter"/>
</dbReference>
<dbReference type="SUPFAM" id="SSF103025">
    <property type="entry name" value="Folate-binding domain"/>
    <property type="match status" value="1"/>
</dbReference>
<comment type="similarity">
    <text evidence="1">Belongs to the GcvT family.</text>
</comment>
<dbReference type="SUPFAM" id="SSF101790">
    <property type="entry name" value="Aminomethyltransferase beta-barrel domain"/>
    <property type="match status" value="1"/>
</dbReference>
<dbReference type="AlphaFoldDB" id="A0AAV2PW97"/>
<dbReference type="PANTHER" id="PTHR43757:SF15">
    <property type="entry name" value="PYRUVATE DEHYDROGENASE PHOSPHATASE REGULATORY SUBUNIT, MITOCHONDRIAL-LIKE"/>
    <property type="match status" value="1"/>
</dbReference>
<dbReference type="Gene3D" id="4.10.1250.10">
    <property type="entry name" value="Aminomethyltransferase fragment"/>
    <property type="match status" value="1"/>
</dbReference>
<dbReference type="InterPro" id="IPR013977">
    <property type="entry name" value="GcvT_C"/>
</dbReference>
<dbReference type="Pfam" id="PF01571">
    <property type="entry name" value="GCV_T"/>
    <property type="match status" value="1"/>
</dbReference>
<dbReference type="InterPro" id="IPR029043">
    <property type="entry name" value="GcvT/YgfZ_C"/>
</dbReference>
<feature type="non-terminal residue" evidence="4">
    <location>
        <position position="1"/>
    </location>
</feature>
<dbReference type="PANTHER" id="PTHR43757">
    <property type="entry name" value="AMINOMETHYLTRANSFERASE"/>
    <property type="match status" value="1"/>
</dbReference>
<dbReference type="EMBL" id="CAXKWB010001713">
    <property type="protein sequence ID" value="CAL4065180.1"/>
    <property type="molecule type" value="Genomic_DNA"/>
</dbReference>
<dbReference type="Proteomes" id="UP001497623">
    <property type="component" value="Unassembled WGS sequence"/>
</dbReference>
<sequence length="388" mass="43983">SLVLARRCVLKKADFNMCELVREFQPDWPTNTAVKEHIFFFKSTIWPLTKKITSQTSTICNTNNVQCIGRTIQIMLSKFLGDHQSYCAVYTLQMLSFMMIAPSIQQQKCNAWLRKHLPSDGSVVISDVTSMYTAICLMGPKARNVLSELTDIDLSTKAFPFFSFKELDVGLANGIRAMNLTHTGELGWVLYIPNEYALHVYNNLVSAGYKWGMTHAGYYAMRALRIEKFYAFWGQDLDSSTTPLECGRGFRVKFNKDIDFIGRSALEEQKASGVRRLYVHLLLDDHNPEVDCWAWGGEPIYRNDKFVGRVTTTAFGYTLNNLVCLGFVLNFDSAGNKDLVSPEYIMEGDYEVDIAGIRYSASISLRSPSLPTKFPEPQMGRYQATQII</sequence>
<keyword evidence="5" id="KW-1185">Reference proteome</keyword>
<gene>
    <name evidence="4" type="ORF">MNOR_LOCUS4638</name>
</gene>
<evidence type="ECO:0000313" key="5">
    <source>
        <dbReference type="Proteomes" id="UP001497623"/>
    </source>
</evidence>
<comment type="caution">
    <text evidence="4">The sequence shown here is derived from an EMBL/GenBank/DDBJ whole genome shotgun (WGS) entry which is preliminary data.</text>
</comment>
<accession>A0AAV2PW97</accession>
<feature type="domain" description="Aminomethyltransferase C-terminal" evidence="3">
    <location>
        <begin position="279"/>
        <end position="365"/>
    </location>
</feature>
<dbReference type="Gene3D" id="2.40.30.110">
    <property type="entry name" value="Aminomethyltransferase beta-barrel domains"/>
    <property type="match status" value="1"/>
</dbReference>